<dbReference type="GO" id="GO:0004352">
    <property type="term" value="F:glutamate dehydrogenase (NAD+) activity"/>
    <property type="evidence" value="ECO:0007669"/>
    <property type="project" value="TreeGrafter"/>
</dbReference>
<evidence type="ECO:0000313" key="11">
    <source>
        <dbReference type="Proteomes" id="UP000067434"/>
    </source>
</evidence>
<protein>
    <recommendedName>
        <fullName evidence="4">Glutamate dehydrogenase</fullName>
    </recommendedName>
</protein>
<dbReference type="Gene3D" id="3.40.50.10860">
    <property type="entry name" value="Leucine Dehydrogenase, chain A, domain 1"/>
    <property type="match status" value="1"/>
</dbReference>
<proteinExistence type="inferred from homology"/>
<dbReference type="SUPFAM" id="SSF53223">
    <property type="entry name" value="Aminoacid dehydrogenase-like, N-terminal domain"/>
    <property type="match status" value="1"/>
</dbReference>
<comment type="similarity">
    <text evidence="1 4 8">Belongs to the Glu/Leu/Phe/Val dehydrogenases family.</text>
</comment>
<evidence type="ECO:0000313" key="10">
    <source>
        <dbReference type="EMBL" id="AKG38180.1"/>
    </source>
</evidence>
<dbReference type="InterPro" id="IPR006096">
    <property type="entry name" value="Glu/Leu/Phe/Val/Trp_DH_C"/>
</dbReference>
<dbReference type="KEGG" id="thf:MA03_01205"/>
<dbReference type="HOGENOM" id="CLU_025763_1_2_2"/>
<gene>
    <name evidence="10" type="ORF">MA03_01205</name>
</gene>
<name>A0A0F7FG89_9CREN</name>
<feature type="binding site" evidence="6">
    <location>
        <position position="218"/>
    </location>
    <ligand>
        <name>NAD(+)</name>
        <dbReference type="ChEBI" id="CHEBI:57540"/>
    </ligand>
</feature>
<organism evidence="10 11">
    <name type="scientific">Infirmifilum uzonense</name>
    <dbReference type="NCBI Taxonomy" id="1550241"/>
    <lineage>
        <taxon>Archaea</taxon>
        <taxon>Thermoproteota</taxon>
        <taxon>Thermoprotei</taxon>
        <taxon>Thermofilales</taxon>
        <taxon>Thermofilaceae</taxon>
        <taxon>Infirmifilum</taxon>
    </lineage>
</organism>
<dbReference type="Pfam" id="PF02812">
    <property type="entry name" value="ELFV_dehydrog_N"/>
    <property type="match status" value="1"/>
</dbReference>
<dbReference type="STRING" id="1550241.MA03_01205"/>
<sequence length="422" mass="46870">MSSYLEWMLKVLKESIELAGLPQETYDYLSKPDRILMVKIPVKMDNGKLVVFEGYRVQHNDALGPYKGGIRFHPEVTLEEGIALAMGMTLKNSLAGIPYGGGKGAVKCDPKMLSLRELEQLSRGYVRAIASIIGPEQDIPAPDVNTNPQIMAWMVDEYSKLKGYNVPAVFTAKPPELWGNPARIYSTGFGTVIAAKAAAERWLDGFEGKTVALHGFGNVGQYAALWATRLGAKVISVSDITGTVYDPNGIDPELGMRVVKETGGIINYPKGNKLNDPEASLYAEADILIPAAIENSITERNANKVKARLIIEAANGPTTPEAEKILYSRKDFIAAVPDILANAGGVIASYLEWVENLQWWFWDEEETRQRLASIMEKNFKRTADLWEKLKDERSDRLVTMRDAAFVLALRRVYNAMKLRGWL</sequence>
<accession>A0A0F7FG89</accession>
<evidence type="ECO:0000256" key="8">
    <source>
        <dbReference type="RuleBase" id="RU004417"/>
    </source>
</evidence>
<dbReference type="PANTHER" id="PTHR11606:SF13">
    <property type="entry name" value="GLUTAMATE DEHYDROGENASE 1, MITOCHONDRIAL"/>
    <property type="match status" value="1"/>
</dbReference>
<dbReference type="PATRIC" id="fig|1550241.5.peg.246"/>
<dbReference type="Pfam" id="PF00208">
    <property type="entry name" value="ELFV_dehydrog"/>
    <property type="match status" value="1"/>
</dbReference>
<evidence type="ECO:0000256" key="7">
    <source>
        <dbReference type="PIRSR" id="PIRSR000185-3"/>
    </source>
</evidence>
<feature type="binding site" evidence="6">
    <location>
        <position position="349"/>
    </location>
    <ligand>
        <name>substrate</name>
    </ligand>
</feature>
<dbReference type="GO" id="GO:0000166">
    <property type="term" value="F:nucleotide binding"/>
    <property type="evidence" value="ECO:0007669"/>
    <property type="project" value="UniProtKB-KW"/>
</dbReference>
<keyword evidence="6" id="KW-0520">NAD</keyword>
<feature type="domain" description="Glutamate/phenylalanine/leucine/valine/L-tryptophan dehydrogenase C-terminal" evidence="9">
    <location>
        <begin position="179"/>
        <end position="420"/>
    </location>
</feature>
<dbReference type="PIRSF" id="PIRSF000185">
    <property type="entry name" value="Glu_DH"/>
    <property type="match status" value="1"/>
</dbReference>
<dbReference type="SMART" id="SM00839">
    <property type="entry name" value="ELFV_dehydrog"/>
    <property type="match status" value="1"/>
</dbReference>
<keyword evidence="3 4" id="KW-0560">Oxidoreductase</keyword>
<evidence type="ECO:0000256" key="2">
    <source>
        <dbReference type="ARBA" id="ARBA00011643"/>
    </source>
</evidence>
<dbReference type="InterPro" id="IPR046346">
    <property type="entry name" value="Aminoacid_DH-like_N_sf"/>
</dbReference>
<evidence type="ECO:0000256" key="5">
    <source>
        <dbReference type="PIRSR" id="PIRSR000185-1"/>
    </source>
</evidence>
<dbReference type="Gene3D" id="3.40.50.720">
    <property type="entry name" value="NAD(P)-binding Rossmann-like Domain"/>
    <property type="match status" value="1"/>
</dbReference>
<feature type="site" description="Important for catalysis" evidence="7">
    <location>
        <position position="143"/>
    </location>
</feature>
<evidence type="ECO:0000256" key="3">
    <source>
        <dbReference type="ARBA" id="ARBA00023002"/>
    </source>
</evidence>
<dbReference type="SUPFAM" id="SSF51735">
    <property type="entry name" value="NAD(P)-binding Rossmann-fold domains"/>
    <property type="match status" value="1"/>
</dbReference>
<dbReference type="OrthoDB" id="6425at2157"/>
<evidence type="ECO:0000256" key="1">
    <source>
        <dbReference type="ARBA" id="ARBA00006382"/>
    </source>
</evidence>
<comment type="subunit">
    <text evidence="2">Homohexamer.</text>
</comment>
<feature type="binding site" evidence="6">
    <location>
        <position position="91"/>
    </location>
    <ligand>
        <name>substrate</name>
    </ligand>
</feature>
<dbReference type="InterPro" id="IPR006095">
    <property type="entry name" value="Glu/Leu/Phe/Val/Trp_DH"/>
</dbReference>
<dbReference type="InterPro" id="IPR033922">
    <property type="entry name" value="NAD_bind_Glu_DH"/>
</dbReference>
<evidence type="ECO:0000259" key="9">
    <source>
        <dbReference type="SMART" id="SM00839"/>
    </source>
</evidence>
<keyword evidence="6" id="KW-0547">Nucleotide-binding</keyword>
<dbReference type="Proteomes" id="UP000067434">
    <property type="component" value="Chromosome"/>
</dbReference>
<dbReference type="InterPro" id="IPR006097">
    <property type="entry name" value="Glu/Leu/Phe/Val/Trp_DH_dimer"/>
</dbReference>
<feature type="active site" description="Proton donor" evidence="5">
    <location>
        <position position="103"/>
    </location>
</feature>
<dbReference type="CDD" id="cd01076">
    <property type="entry name" value="NAD_bind_1_Glu_DH"/>
    <property type="match status" value="1"/>
</dbReference>
<feature type="binding site" evidence="6">
    <location>
        <position position="67"/>
    </location>
    <ligand>
        <name>substrate</name>
    </ligand>
</feature>
<dbReference type="EMBL" id="CP009961">
    <property type="protein sequence ID" value="AKG38180.1"/>
    <property type="molecule type" value="Genomic_DNA"/>
</dbReference>
<dbReference type="InterPro" id="IPR014362">
    <property type="entry name" value="Glu_DH"/>
</dbReference>
<dbReference type="GeneID" id="25400806"/>
<dbReference type="InterPro" id="IPR036291">
    <property type="entry name" value="NAD(P)-bd_dom_sf"/>
</dbReference>
<dbReference type="RefSeq" id="WP_052883525.1">
    <property type="nucleotide sequence ID" value="NZ_CP009961.1"/>
</dbReference>
<reference evidence="10 11" key="1">
    <citation type="journal article" date="2015" name="Stand. Genomic Sci.">
        <title>Complete genome sequence of and proposal of Thermofilum uzonense sp. nov. a novel hyperthermophilic crenarchaeon and emended description of the genus Thermofilum.</title>
        <authorList>
            <person name="Toshchakov S.V."/>
            <person name="Korzhenkov A.A."/>
            <person name="Samarov N.I."/>
            <person name="Mazunin I.O."/>
            <person name="Mozhey O.I."/>
            <person name="Shmyr I.S."/>
            <person name="Derbikova K.S."/>
            <person name="Taranov E.A."/>
            <person name="Dominova I.N."/>
            <person name="Bonch-Osmolovskaya E.A."/>
            <person name="Patrushev M.V."/>
            <person name="Podosokorskaya O.A."/>
            <person name="Kublanov I.V."/>
        </authorList>
    </citation>
    <scope>NUCLEOTIDE SEQUENCE [LARGE SCALE GENOMIC DNA]</scope>
    <source>
        <strain evidence="10 11">1807-2</strain>
    </source>
</reference>
<dbReference type="AlphaFoldDB" id="A0A0F7FG89"/>
<evidence type="ECO:0000256" key="4">
    <source>
        <dbReference type="PIRNR" id="PIRNR000185"/>
    </source>
</evidence>
<keyword evidence="11" id="KW-1185">Reference proteome</keyword>
<feature type="binding site" evidence="6">
    <location>
        <position position="187"/>
    </location>
    <ligand>
        <name>NAD(+)</name>
        <dbReference type="ChEBI" id="CHEBI:57540"/>
    </ligand>
</feature>
<evidence type="ECO:0000256" key="6">
    <source>
        <dbReference type="PIRSR" id="PIRSR000185-2"/>
    </source>
</evidence>
<dbReference type="PRINTS" id="PR00082">
    <property type="entry name" value="GLFDHDRGNASE"/>
</dbReference>
<dbReference type="PANTHER" id="PTHR11606">
    <property type="entry name" value="GLUTAMATE DEHYDROGENASE"/>
    <property type="match status" value="1"/>
</dbReference>
<dbReference type="GO" id="GO:0006538">
    <property type="term" value="P:L-glutamate catabolic process"/>
    <property type="evidence" value="ECO:0007669"/>
    <property type="project" value="TreeGrafter"/>
</dbReference>